<sequence>MSKPNPMEPVKLFFSIFAKETTLLNDTIEILSSAYGQPDFVSEIMLFDYTNYYNAEMGENLVRRFLSMEKLIRPETLPDIKLATNEIEDKTVLNLRRQINIDPGYISKAHLLLATGKAYTHRPYLRDGIYADLTLVYQGKKFCSLPWTYPDYADEKQILMLGKIRDRYLLQLKMTQHL</sequence>
<comment type="caution">
    <text evidence="1">The sequence shown here is derived from an EMBL/GenBank/DDBJ whole genome shotgun (WGS) entry which is preliminary data.</text>
</comment>
<dbReference type="InterPro" id="IPR025529">
    <property type="entry name" value="DUF4416"/>
</dbReference>
<dbReference type="AlphaFoldDB" id="A0A0W8FRE3"/>
<evidence type="ECO:0008006" key="2">
    <source>
        <dbReference type="Google" id="ProtNLM"/>
    </source>
</evidence>
<name>A0A0W8FRE3_9ZZZZ</name>
<proteinExistence type="predicted"/>
<dbReference type="EMBL" id="LNQE01000909">
    <property type="protein sequence ID" value="KUG23369.1"/>
    <property type="molecule type" value="Genomic_DNA"/>
</dbReference>
<evidence type="ECO:0000313" key="1">
    <source>
        <dbReference type="EMBL" id="KUG23369.1"/>
    </source>
</evidence>
<accession>A0A0W8FRE3</accession>
<organism evidence="1">
    <name type="scientific">hydrocarbon metagenome</name>
    <dbReference type="NCBI Taxonomy" id="938273"/>
    <lineage>
        <taxon>unclassified sequences</taxon>
        <taxon>metagenomes</taxon>
        <taxon>ecological metagenomes</taxon>
    </lineage>
</organism>
<protein>
    <recommendedName>
        <fullName evidence="2">GTP-binding protein</fullName>
    </recommendedName>
</protein>
<dbReference type="Pfam" id="PF14385">
    <property type="entry name" value="DUF4416"/>
    <property type="match status" value="1"/>
</dbReference>
<gene>
    <name evidence="1" type="ORF">ASZ90_006811</name>
</gene>
<reference evidence="1" key="1">
    <citation type="journal article" date="2015" name="Proc. Natl. Acad. Sci. U.S.A.">
        <title>Networks of energetic and metabolic interactions define dynamics in microbial communities.</title>
        <authorList>
            <person name="Embree M."/>
            <person name="Liu J.K."/>
            <person name="Al-Bassam M.M."/>
            <person name="Zengler K."/>
        </authorList>
    </citation>
    <scope>NUCLEOTIDE SEQUENCE</scope>
</reference>